<proteinExistence type="predicted"/>
<keyword evidence="1" id="KW-0677">Repeat</keyword>
<evidence type="ECO:0008006" key="6">
    <source>
        <dbReference type="Google" id="ProtNLM"/>
    </source>
</evidence>
<dbReference type="AlphaFoldDB" id="A0A9P4UTR8"/>
<dbReference type="InterPro" id="IPR056884">
    <property type="entry name" value="NPHP3-like_N"/>
</dbReference>
<accession>A0A9P4UTR8</accession>
<protein>
    <recommendedName>
        <fullName evidence="6">Vegetative incompatibility protein HET-E-1</fullName>
    </recommendedName>
</protein>
<evidence type="ECO:0000313" key="5">
    <source>
        <dbReference type="Proteomes" id="UP000799444"/>
    </source>
</evidence>
<name>A0A9P4UTR8_9PLEO</name>
<evidence type="ECO:0000259" key="2">
    <source>
        <dbReference type="Pfam" id="PF22939"/>
    </source>
</evidence>
<feature type="domain" description="GPI inositol-deacylase winged helix" evidence="2">
    <location>
        <begin position="203"/>
        <end position="276"/>
    </location>
</feature>
<dbReference type="OrthoDB" id="538223at2759"/>
<keyword evidence="5" id="KW-1185">Reference proteome</keyword>
<dbReference type="Pfam" id="PF24883">
    <property type="entry name" value="NPHP3_N"/>
    <property type="match status" value="1"/>
</dbReference>
<evidence type="ECO:0000259" key="3">
    <source>
        <dbReference type="Pfam" id="PF24883"/>
    </source>
</evidence>
<dbReference type="EMBL" id="ML996535">
    <property type="protein sequence ID" value="KAF2726404.1"/>
    <property type="molecule type" value="Genomic_DNA"/>
</dbReference>
<sequence>MLVSQQPSLISHLREKHDHIGKALFEDANAWVALSEIFASVVQDPSLEITYLVIDALDECVTDLSKLLDLIVQTSSALSRVKWIMSSRNWPNIEEHLERAGDKVRLSLELNADSVSAAVHSYIKHKVSQLAQDKKYSDHTKQAVLDYLYTNANDTFLWVALVCQNLRKMSRLKIVTKLKAFPPGLDCLYKRMIQNINDSEDADLCKQALAIVAVVYRPITLQELNLLVEELDSTDESLDSAREVVSLCGSLLTIRDGIIYFVHQSAKDFLLKEAYQLLFPCGEEMVHYTVFFRSLLTMSDTLRRDIYGLGVLGYPIEQVQQPESDPLAVLRYSCIYWIDHLWCGLNVQTRGLN</sequence>
<dbReference type="Pfam" id="PF22939">
    <property type="entry name" value="WHD_GPIID"/>
    <property type="match status" value="1"/>
</dbReference>
<dbReference type="Proteomes" id="UP000799444">
    <property type="component" value="Unassembled WGS sequence"/>
</dbReference>
<gene>
    <name evidence="4" type="ORF">EJ04DRAFT_539406</name>
</gene>
<evidence type="ECO:0000256" key="1">
    <source>
        <dbReference type="ARBA" id="ARBA00022737"/>
    </source>
</evidence>
<reference evidence="4" key="1">
    <citation type="journal article" date="2020" name="Stud. Mycol.">
        <title>101 Dothideomycetes genomes: a test case for predicting lifestyles and emergence of pathogens.</title>
        <authorList>
            <person name="Haridas S."/>
            <person name="Albert R."/>
            <person name="Binder M."/>
            <person name="Bloem J."/>
            <person name="Labutti K."/>
            <person name="Salamov A."/>
            <person name="Andreopoulos B."/>
            <person name="Baker S."/>
            <person name="Barry K."/>
            <person name="Bills G."/>
            <person name="Bluhm B."/>
            <person name="Cannon C."/>
            <person name="Castanera R."/>
            <person name="Culley D."/>
            <person name="Daum C."/>
            <person name="Ezra D."/>
            <person name="Gonzalez J."/>
            <person name="Henrissat B."/>
            <person name="Kuo A."/>
            <person name="Liang C."/>
            <person name="Lipzen A."/>
            <person name="Lutzoni F."/>
            <person name="Magnuson J."/>
            <person name="Mondo S."/>
            <person name="Nolan M."/>
            <person name="Ohm R."/>
            <person name="Pangilinan J."/>
            <person name="Park H.-J."/>
            <person name="Ramirez L."/>
            <person name="Alfaro M."/>
            <person name="Sun H."/>
            <person name="Tritt A."/>
            <person name="Yoshinaga Y."/>
            <person name="Zwiers L.-H."/>
            <person name="Turgeon B."/>
            <person name="Goodwin S."/>
            <person name="Spatafora J."/>
            <person name="Crous P."/>
            <person name="Grigoriev I."/>
        </authorList>
    </citation>
    <scope>NUCLEOTIDE SEQUENCE</scope>
    <source>
        <strain evidence="4">CBS 125425</strain>
    </source>
</reference>
<evidence type="ECO:0000313" key="4">
    <source>
        <dbReference type="EMBL" id="KAF2726404.1"/>
    </source>
</evidence>
<dbReference type="PANTHER" id="PTHR10039:SF14">
    <property type="entry name" value="NACHT DOMAIN-CONTAINING PROTEIN"/>
    <property type="match status" value="1"/>
</dbReference>
<organism evidence="4 5">
    <name type="scientific">Polyplosphaeria fusca</name>
    <dbReference type="NCBI Taxonomy" id="682080"/>
    <lineage>
        <taxon>Eukaryota</taxon>
        <taxon>Fungi</taxon>
        <taxon>Dikarya</taxon>
        <taxon>Ascomycota</taxon>
        <taxon>Pezizomycotina</taxon>
        <taxon>Dothideomycetes</taxon>
        <taxon>Pleosporomycetidae</taxon>
        <taxon>Pleosporales</taxon>
        <taxon>Tetraplosphaeriaceae</taxon>
        <taxon>Polyplosphaeria</taxon>
    </lineage>
</organism>
<dbReference type="PANTHER" id="PTHR10039">
    <property type="entry name" value="AMELOGENIN"/>
    <property type="match status" value="1"/>
</dbReference>
<feature type="domain" description="Nephrocystin 3-like N-terminal" evidence="3">
    <location>
        <begin position="2"/>
        <end position="88"/>
    </location>
</feature>
<comment type="caution">
    <text evidence="4">The sequence shown here is derived from an EMBL/GenBank/DDBJ whole genome shotgun (WGS) entry which is preliminary data.</text>
</comment>
<dbReference type="InterPro" id="IPR054471">
    <property type="entry name" value="GPIID_WHD"/>
</dbReference>